<protein>
    <recommendedName>
        <fullName evidence="2">BACK domain-containing protein</fullName>
    </recommendedName>
</protein>
<dbReference type="VEuPathDB" id="FungiDB:RhiirFUN_004208"/>
<dbReference type="EMBL" id="KI278802">
    <property type="protein sequence ID" value="ESA18865.1"/>
    <property type="molecule type" value="Genomic_DNA"/>
</dbReference>
<dbReference type="HOGENOM" id="CLU_128358_0_0_1"/>
<name>U9UEN4_RHIID</name>
<accession>U9UEN4</accession>
<gene>
    <name evidence="1" type="ORF">GLOINDRAFT_2196</name>
</gene>
<organism evidence="1">
    <name type="scientific">Rhizophagus irregularis (strain DAOM 181602 / DAOM 197198 / MUCL 43194)</name>
    <name type="common">Arbuscular mycorrhizal fungus</name>
    <name type="synonym">Glomus intraradices</name>
    <dbReference type="NCBI Taxonomy" id="747089"/>
    <lineage>
        <taxon>Eukaryota</taxon>
        <taxon>Fungi</taxon>
        <taxon>Fungi incertae sedis</taxon>
        <taxon>Mucoromycota</taxon>
        <taxon>Glomeromycotina</taxon>
        <taxon>Glomeromycetes</taxon>
        <taxon>Glomerales</taxon>
        <taxon>Glomeraceae</taxon>
        <taxon>Rhizophagus</taxon>
    </lineage>
</organism>
<proteinExistence type="predicted"/>
<reference evidence="1" key="1">
    <citation type="submission" date="2013-07" db="EMBL/GenBank/DDBJ databases">
        <title>The genome of an arbuscular mycorrhizal fungus provides insights into the evolution of the oldest plant symbiosis.</title>
        <authorList>
            <consortium name="DOE Joint Genome Institute"/>
            <person name="Tisserant E."/>
            <person name="Malbreil M."/>
            <person name="Kuo A."/>
            <person name="Kohler A."/>
            <person name="Symeonidi A."/>
            <person name="Balestrini R."/>
            <person name="Charron P."/>
            <person name="Duensing N."/>
            <person name="Frei-dit-Frey N."/>
            <person name="Gianinazzi-Pearson V."/>
            <person name="Gilbert B."/>
            <person name="Handa Y."/>
            <person name="Hijri M."/>
            <person name="Kaul R."/>
            <person name="Kawaguchi M."/>
            <person name="Krajinski F."/>
            <person name="Lammers P."/>
            <person name="Lapierre D."/>
            <person name="Masclaux F.G."/>
            <person name="Murat C."/>
            <person name="Morin E."/>
            <person name="Ndikumana S."/>
            <person name="Pagni M."/>
            <person name="Petitpierre D."/>
            <person name="Requena N."/>
            <person name="Rosikiewicz P."/>
            <person name="Riley R."/>
            <person name="Saito K."/>
            <person name="San Clemente H."/>
            <person name="Shapiro H."/>
            <person name="van Tuinen D."/>
            <person name="Becard G."/>
            <person name="Bonfante P."/>
            <person name="Paszkowski U."/>
            <person name="Shachar-Hill Y."/>
            <person name="Young J.P."/>
            <person name="Sanders I.R."/>
            <person name="Henrissat B."/>
            <person name="Rensing S.A."/>
            <person name="Grigoriev I.V."/>
            <person name="Corradi N."/>
            <person name="Roux C."/>
            <person name="Martin F."/>
        </authorList>
    </citation>
    <scope>NUCLEOTIDE SEQUENCE</scope>
    <source>
        <strain evidence="1">DAOM 197198</strain>
    </source>
</reference>
<dbReference type="AlphaFoldDB" id="U9UEN4"/>
<sequence>MSSTFYSDLSNNFGRLLNNEIEYNVIIQEETEYFIFYMPLQNFLWMQLQNLSKKYLIENHSKYLRKYPIQFDFTLIISTKLPNPLLEIILKRDDLNLVEIEIWENLIKWGVAQIPKQLSNDPNDWIKEDFTELERKIYNLIPLIRFYQISSKELFKKIKPFEEILPKEIKQDILQFHMVP</sequence>
<evidence type="ECO:0008006" key="2">
    <source>
        <dbReference type="Google" id="ProtNLM"/>
    </source>
</evidence>
<evidence type="ECO:0000313" key="1">
    <source>
        <dbReference type="EMBL" id="ESA18865.1"/>
    </source>
</evidence>